<name>A0A6S6UAF2_9BACT</name>
<evidence type="ECO:0000256" key="1">
    <source>
        <dbReference type="SAM" id="Phobius"/>
    </source>
</evidence>
<accession>A0A6S6UAF2</accession>
<gene>
    <name evidence="2" type="ORF">HELGO_WM26864</name>
</gene>
<feature type="transmembrane region" description="Helical" evidence="1">
    <location>
        <begin position="9"/>
        <end position="26"/>
    </location>
</feature>
<evidence type="ECO:0000313" key="2">
    <source>
        <dbReference type="EMBL" id="CAA6830216.1"/>
    </source>
</evidence>
<keyword evidence="1" id="KW-0472">Membrane</keyword>
<protein>
    <recommendedName>
        <fullName evidence="3">Septum formation inhibitor Maf</fullName>
    </recommendedName>
</protein>
<reference evidence="2" key="1">
    <citation type="submission" date="2020-01" db="EMBL/GenBank/DDBJ databases">
        <authorList>
            <person name="Meier V. D."/>
            <person name="Meier V D."/>
        </authorList>
    </citation>
    <scope>NUCLEOTIDE SEQUENCE</scope>
    <source>
        <strain evidence="2">HLG_WM_MAG_10</strain>
    </source>
</reference>
<proteinExistence type="predicted"/>
<organism evidence="2">
    <name type="scientific">uncultured Aureispira sp</name>
    <dbReference type="NCBI Taxonomy" id="1331704"/>
    <lineage>
        <taxon>Bacteria</taxon>
        <taxon>Pseudomonadati</taxon>
        <taxon>Bacteroidota</taxon>
        <taxon>Saprospiria</taxon>
        <taxon>Saprospirales</taxon>
        <taxon>Saprospiraceae</taxon>
        <taxon>Aureispira</taxon>
        <taxon>environmental samples</taxon>
    </lineage>
</organism>
<keyword evidence="1" id="KW-1133">Transmembrane helix</keyword>
<sequence length="312" mass="36103">MALFSKYKLNYLIPIAFVGILFVSAFPNSKKTKAVLAPTTVNEPKFDKYWYQGKAEITSYELKQARYGEIRAGSAVLVFVTEPFSKSKQVKLNNTSRNKEDVIKVLKLNFTKKFTTGIYDYSILQSIFTPIDLDHYKHSIKATTSLQEWCGHTYTQLNLQSYKYKVLLKSYFETEGDQEYQIEQAMLEDEIWNLIRIAPGVLPTGSIQLIPNTATARLRHTVLNVENAFASLDENKANKNLMTYTVEFIESQRTLSIHYYKKFPHEIEGWAETYIDNGKELSTTATRIKTILSDYWSKYRVKDEPMRQELGL</sequence>
<evidence type="ECO:0008006" key="3">
    <source>
        <dbReference type="Google" id="ProtNLM"/>
    </source>
</evidence>
<keyword evidence="1" id="KW-0812">Transmembrane</keyword>
<dbReference type="EMBL" id="CACVAQ010000541">
    <property type="protein sequence ID" value="CAA6830216.1"/>
    <property type="molecule type" value="Genomic_DNA"/>
</dbReference>
<dbReference type="AlphaFoldDB" id="A0A6S6UAF2"/>